<evidence type="ECO:0000313" key="6">
    <source>
        <dbReference type="EMBL" id="CAA6819878.1"/>
    </source>
</evidence>
<dbReference type="InterPro" id="IPR007739">
    <property type="entry name" value="RgpF"/>
</dbReference>
<dbReference type="InterPro" id="IPR001296">
    <property type="entry name" value="Glyco_trans_1"/>
</dbReference>
<dbReference type="PANTHER" id="PTHR43179">
    <property type="entry name" value="RHAMNOSYLTRANSFERASE WBBL"/>
    <property type="match status" value="1"/>
</dbReference>
<evidence type="ECO:0000256" key="2">
    <source>
        <dbReference type="ARBA" id="ARBA00022676"/>
    </source>
</evidence>
<dbReference type="Pfam" id="PF00534">
    <property type="entry name" value="Glycos_transf_1"/>
    <property type="match status" value="1"/>
</dbReference>
<accession>A0A6S6TUM6</accession>
<dbReference type="InterPro" id="IPR001173">
    <property type="entry name" value="Glyco_trans_2-like"/>
</dbReference>
<evidence type="ECO:0008006" key="7">
    <source>
        <dbReference type="Google" id="ProtNLM"/>
    </source>
</evidence>
<dbReference type="AlphaFoldDB" id="A0A6S6TUM6"/>
<reference evidence="6" key="1">
    <citation type="submission" date="2020-01" db="EMBL/GenBank/DDBJ databases">
        <authorList>
            <person name="Meier V. D."/>
            <person name="Meier V D."/>
        </authorList>
    </citation>
    <scope>NUCLEOTIDE SEQUENCE</scope>
    <source>
        <strain evidence="6">HLG_WM_MAG_01</strain>
    </source>
</reference>
<keyword evidence="3" id="KW-0808">Transferase</keyword>
<evidence type="ECO:0000256" key="1">
    <source>
        <dbReference type="ARBA" id="ARBA00006739"/>
    </source>
</evidence>
<comment type="similarity">
    <text evidence="1">Belongs to the glycosyltransferase 2 family.</text>
</comment>
<protein>
    <recommendedName>
        <fullName evidence="7">Glycosyltransferase</fullName>
    </recommendedName>
</protein>
<dbReference type="GO" id="GO:0016757">
    <property type="term" value="F:glycosyltransferase activity"/>
    <property type="evidence" value="ECO:0007669"/>
    <property type="project" value="UniProtKB-KW"/>
</dbReference>
<feature type="domain" description="Glycosyl transferase family 1" evidence="4">
    <location>
        <begin position="902"/>
        <end position="1030"/>
    </location>
</feature>
<dbReference type="SUPFAM" id="SSF53756">
    <property type="entry name" value="UDP-Glycosyltransferase/glycogen phosphorylase"/>
    <property type="match status" value="1"/>
</dbReference>
<gene>
    <name evidence="6" type="ORF">HELGO_WM590</name>
</gene>
<dbReference type="SUPFAM" id="SSF53448">
    <property type="entry name" value="Nucleotide-diphospho-sugar transferases"/>
    <property type="match status" value="1"/>
</dbReference>
<dbReference type="PANTHER" id="PTHR43179:SF12">
    <property type="entry name" value="GALACTOFURANOSYLTRANSFERASE GLFT2"/>
    <property type="match status" value="1"/>
</dbReference>
<evidence type="ECO:0000259" key="4">
    <source>
        <dbReference type="Pfam" id="PF00534"/>
    </source>
</evidence>
<organism evidence="6">
    <name type="scientific">uncultured Sulfurovum sp</name>
    <dbReference type="NCBI Taxonomy" id="269237"/>
    <lineage>
        <taxon>Bacteria</taxon>
        <taxon>Pseudomonadati</taxon>
        <taxon>Campylobacterota</taxon>
        <taxon>Epsilonproteobacteria</taxon>
        <taxon>Campylobacterales</taxon>
        <taxon>Sulfurovaceae</taxon>
        <taxon>Sulfurovum</taxon>
        <taxon>environmental samples</taxon>
    </lineage>
</organism>
<dbReference type="EMBL" id="CACVAS010000107">
    <property type="protein sequence ID" value="CAA6819878.1"/>
    <property type="molecule type" value="Genomic_DNA"/>
</dbReference>
<dbReference type="Gene3D" id="3.40.50.2000">
    <property type="entry name" value="Glycogen Phosphorylase B"/>
    <property type="match status" value="2"/>
</dbReference>
<keyword evidence="2" id="KW-0328">Glycosyltransferase</keyword>
<feature type="domain" description="Glycosyltransferase 2-like" evidence="5">
    <location>
        <begin position="415"/>
        <end position="528"/>
    </location>
</feature>
<dbReference type="Gene3D" id="3.90.550.10">
    <property type="entry name" value="Spore Coat Polysaccharide Biosynthesis Protein SpsA, Chain A"/>
    <property type="match status" value="1"/>
</dbReference>
<evidence type="ECO:0000256" key="3">
    <source>
        <dbReference type="ARBA" id="ARBA00022679"/>
    </source>
</evidence>
<dbReference type="InterPro" id="IPR029044">
    <property type="entry name" value="Nucleotide-diphossugar_trans"/>
</dbReference>
<evidence type="ECO:0000259" key="5">
    <source>
        <dbReference type="Pfam" id="PF00535"/>
    </source>
</evidence>
<dbReference type="Pfam" id="PF00535">
    <property type="entry name" value="Glycos_transf_2"/>
    <property type="match status" value="1"/>
</dbReference>
<name>A0A6S6TUM6_9BACT</name>
<proteinExistence type="inferred from homology"/>
<dbReference type="Pfam" id="PF05045">
    <property type="entry name" value="RgpF"/>
    <property type="match status" value="1"/>
</dbReference>
<sequence length="1039" mass="119264">MKYAIEELIYSNQNIMKQTPTTLPKTDTNIAVVIHVFYPDIFKEIQLLLADIQVPFDLFITIPEHTSEETIKNLFESTPNIHIYMTENRGRDVLPFLQIMQLIGTQHYTHICKLHTKKTDGSDLGNIWRKLLYFDLIGSNDIVEKTIKAFEVDPNVGMVTGKNAILDVESYMYENRPTLAQLKSQLNISWDDNFNFAAGTMFWIKGALLEDLLALLKNDQLDFEVEAGQTDNTLAHAIERLFGLLCHKEGLQIVGSPSSYNTLDEHTLEGLASLVLRQEYVDIEDFNQQLTQQNTYIQKQTKNIQQLETYTKELESLAESMRLKNRIKKLIPTTLFTQGTKLFNLLKTVKNNPQLLKKVFYYLKRGEISYLISKLKEKSRTNLSHSQELAVVEPSNFFFPLEKSHYTLGEMTIDIIIPVYNGFEFLEPLFDSVEKNTSSAYRLIVINDCSPDEKVKPYLLKRLGSHPSAIFIDHQENQGFLKSVNEAYTHVNNHFILLNTDTEVPPFWMERLMYPIVHMENVASTTPFTNAGEIASFPNFVADNDIFEQMSVTKLDKVFQEVNPKTFYAQVPTGVGFCMGVNYHLTKDIGMFAEDTFGKGYGEENDWCQRAIKEGYTNLIVPNLFVYHKHGGSFSAEEKQKLLKENSLKLQARHPNYGRDVTQYIEQNPHKTLRELLVLLASDKKVGTYLIFDHALGGGANIYTDKRIEDYLGEEKNVLLVQYDFYSAAYTLRHRYKHYDFAYKVPTFEALCTLLDKLHLNELFLNNLVSYPNIFETLSYLKELSSSNETRLVIPIHDFYAISPSYNLLDTTGTYNLHACMEQRKMLQNNQEWRNFYSDIVNMPKWHSLWEALLQNAQQVLCFSHSSEALLLQAYPNLTSNIDVIPHTVDGIEPITLQKDPQKTSITVGVLGGINYIKGANIVKEMVDIIDAENLDINIVVIGEITEPIKNKHFKVTGRYKRENLSNLIQEHQIDIFLIPTIIPETFSYTTQEVIMMDLPLVVFNLGAPAERVSKYYKGYVVEEISVHAVLKTLSITSI</sequence>